<sequence>MPAGLEARCAVPGRLRALPPPPEHLTRSPAPGAPGQEAVRQGRASASCGRSGTAPHPVPVPALRAAQTQKPPWLQLQPRWPPDPCGDPGCTHWRSGASGSRGGGGCSSVPAAAAAAPLLPQLPQLWPPLRPWHPQSLPRLPRPPPFPTSSSIVCAAVSRERNTFFKKRKKKKMTPPPTSPSSPPHPSAPSILPFHSPLPATASAQGPPLLTGLAQLGGGRGDQVLSGLGFFVLG</sequence>
<feature type="compositionally biased region" description="Pro residues" evidence="1">
    <location>
        <begin position="174"/>
        <end position="187"/>
    </location>
</feature>
<accession>A0A2Y9KYC5</accession>
<proteinExistence type="predicted"/>
<organism evidence="2 3">
    <name type="scientific">Enhydra lutris kenyoni</name>
    <name type="common">northern sea otter</name>
    <dbReference type="NCBI Taxonomy" id="391180"/>
    <lineage>
        <taxon>Eukaryota</taxon>
        <taxon>Metazoa</taxon>
        <taxon>Chordata</taxon>
        <taxon>Craniata</taxon>
        <taxon>Vertebrata</taxon>
        <taxon>Euteleostomi</taxon>
        <taxon>Mammalia</taxon>
        <taxon>Eutheria</taxon>
        <taxon>Laurasiatheria</taxon>
        <taxon>Carnivora</taxon>
        <taxon>Caniformia</taxon>
        <taxon>Musteloidea</taxon>
        <taxon>Mustelidae</taxon>
        <taxon>Lutrinae</taxon>
        <taxon>Enhydra</taxon>
    </lineage>
</organism>
<reference evidence="3" key="1">
    <citation type="submission" date="2025-08" db="UniProtKB">
        <authorList>
            <consortium name="RefSeq"/>
        </authorList>
    </citation>
    <scope>IDENTIFICATION</scope>
    <source>
        <tissue evidence="3">Blood</tissue>
    </source>
</reference>
<dbReference type="RefSeq" id="XP_022378098.1">
    <property type="nucleotide sequence ID" value="XM_022522390.1"/>
</dbReference>
<feature type="region of interest" description="Disordered" evidence="1">
    <location>
        <begin position="1"/>
        <end position="81"/>
    </location>
</feature>
<protein>
    <submittedName>
        <fullName evidence="3">Vegetative cell wall protein gp1-like</fullName>
    </submittedName>
</protein>
<dbReference type="Proteomes" id="UP000248482">
    <property type="component" value="Unplaced"/>
</dbReference>
<dbReference type="KEGG" id="elk:111159785"/>
<feature type="compositionally biased region" description="Basic residues" evidence="1">
    <location>
        <begin position="164"/>
        <end position="173"/>
    </location>
</feature>
<dbReference type="GeneID" id="111159785"/>
<gene>
    <name evidence="3" type="primary">LOC111159785</name>
</gene>
<evidence type="ECO:0000313" key="2">
    <source>
        <dbReference type="Proteomes" id="UP000248482"/>
    </source>
</evidence>
<dbReference type="AlphaFoldDB" id="A0A2Y9KYC5"/>
<feature type="region of interest" description="Disordered" evidence="1">
    <location>
        <begin position="164"/>
        <end position="203"/>
    </location>
</feature>
<name>A0A2Y9KYC5_ENHLU</name>
<evidence type="ECO:0000313" key="3">
    <source>
        <dbReference type="RefSeq" id="XP_022378098.1"/>
    </source>
</evidence>
<keyword evidence="2" id="KW-1185">Reference proteome</keyword>
<evidence type="ECO:0000256" key="1">
    <source>
        <dbReference type="SAM" id="MobiDB-lite"/>
    </source>
</evidence>